<sequence>MVGRGPPSNSCCSSGRTRSSSSRVRRLIRPPASEWNKASAPTFAFRRSPSNRPGRRRTSPRRRSTTTSSSSSTTKTMRPAGRRVVVTATIGLLFPKRGTTSLWGVRCAIRTDRKWPLQPSTPRLLLAQCPSCDAPFGMTTFNRRRRHSQLSRHQPQRSRSPSRTDFRRTDRPSKYRLRSNNIEPATCSSHHSSSSRSSAVTRLPVRSWT</sequence>
<evidence type="ECO:0000313" key="2">
    <source>
        <dbReference type="EMBL" id="CAG6468012.1"/>
    </source>
</evidence>
<feature type="compositionally biased region" description="Basic and acidic residues" evidence="1">
    <location>
        <begin position="162"/>
        <end position="173"/>
    </location>
</feature>
<dbReference type="EMBL" id="HBUE01059585">
    <property type="protein sequence ID" value="CAG6468012.1"/>
    <property type="molecule type" value="Transcribed_RNA"/>
</dbReference>
<name>A0A8D8FCX6_CULPI</name>
<feature type="compositionally biased region" description="Polar residues" evidence="1">
    <location>
        <begin position="178"/>
        <end position="187"/>
    </location>
</feature>
<evidence type="ECO:0000256" key="1">
    <source>
        <dbReference type="SAM" id="MobiDB-lite"/>
    </source>
</evidence>
<feature type="region of interest" description="Disordered" evidence="1">
    <location>
        <begin position="1"/>
        <end position="82"/>
    </location>
</feature>
<feature type="compositionally biased region" description="Basic residues" evidence="1">
    <location>
        <begin position="53"/>
        <end position="64"/>
    </location>
</feature>
<feature type="compositionally biased region" description="Low complexity" evidence="1">
    <location>
        <begin position="8"/>
        <end position="22"/>
    </location>
</feature>
<organism evidence="2">
    <name type="scientific">Culex pipiens</name>
    <name type="common">House mosquito</name>
    <dbReference type="NCBI Taxonomy" id="7175"/>
    <lineage>
        <taxon>Eukaryota</taxon>
        <taxon>Metazoa</taxon>
        <taxon>Ecdysozoa</taxon>
        <taxon>Arthropoda</taxon>
        <taxon>Hexapoda</taxon>
        <taxon>Insecta</taxon>
        <taxon>Pterygota</taxon>
        <taxon>Neoptera</taxon>
        <taxon>Endopterygota</taxon>
        <taxon>Diptera</taxon>
        <taxon>Nematocera</taxon>
        <taxon>Culicoidea</taxon>
        <taxon>Culicidae</taxon>
        <taxon>Culicinae</taxon>
        <taxon>Culicini</taxon>
        <taxon>Culex</taxon>
        <taxon>Culex</taxon>
    </lineage>
</organism>
<protein>
    <submittedName>
        <fullName evidence="2">(northern house mosquito) hypothetical protein</fullName>
    </submittedName>
</protein>
<feature type="compositionally biased region" description="Low complexity" evidence="1">
    <location>
        <begin position="65"/>
        <end position="74"/>
    </location>
</feature>
<feature type="region of interest" description="Disordered" evidence="1">
    <location>
        <begin position="144"/>
        <end position="209"/>
    </location>
</feature>
<feature type="compositionally biased region" description="Basic residues" evidence="1">
    <location>
        <begin position="144"/>
        <end position="156"/>
    </location>
</feature>
<feature type="compositionally biased region" description="Low complexity" evidence="1">
    <location>
        <begin position="188"/>
        <end position="198"/>
    </location>
</feature>
<reference evidence="2" key="1">
    <citation type="submission" date="2021-05" db="EMBL/GenBank/DDBJ databases">
        <authorList>
            <person name="Alioto T."/>
            <person name="Alioto T."/>
            <person name="Gomez Garrido J."/>
        </authorList>
    </citation>
    <scope>NUCLEOTIDE SEQUENCE</scope>
</reference>
<proteinExistence type="predicted"/>
<dbReference type="AlphaFoldDB" id="A0A8D8FCX6"/>
<accession>A0A8D8FCX6</accession>